<organism evidence="4 5">
    <name type="scientific">Rhodopirellula bahusiensis</name>
    <dbReference type="NCBI Taxonomy" id="2014065"/>
    <lineage>
        <taxon>Bacteria</taxon>
        <taxon>Pseudomonadati</taxon>
        <taxon>Planctomycetota</taxon>
        <taxon>Planctomycetia</taxon>
        <taxon>Pirellulales</taxon>
        <taxon>Pirellulaceae</taxon>
        <taxon>Rhodopirellula</taxon>
    </lineage>
</organism>
<dbReference type="OrthoDB" id="9813949at2"/>
<comment type="caution">
    <text evidence="4">The sequence shown here is derived from an EMBL/GenBank/DDBJ whole genome shotgun (WGS) entry which is preliminary data.</text>
</comment>
<dbReference type="AlphaFoldDB" id="A0A2G1WDG9"/>
<keyword evidence="1" id="KW-0175">Coiled coil</keyword>
<dbReference type="EMBL" id="NIZW01000001">
    <property type="protein sequence ID" value="PHQ37095.1"/>
    <property type="molecule type" value="Genomic_DNA"/>
</dbReference>
<evidence type="ECO:0000313" key="4">
    <source>
        <dbReference type="EMBL" id="PHQ37095.1"/>
    </source>
</evidence>
<evidence type="ECO:0000256" key="1">
    <source>
        <dbReference type="SAM" id="Coils"/>
    </source>
</evidence>
<dbReference type="RefSeq" id="WP_099258834.1">
    <property type="nucleotide sequence ID" value="NZ_NIZW01000001.1"/>
</dbReference>
<keyword evidence="5" id="KW-1185">Reference proteome</keyword>
<dbReference type="GO" id="GO:0005886">
    <property type="term" value="C:plasma membrane"/>
    <property type="evidence" value="ECO:0007669"/>
    <property type="project" value="InterPro"/>
</dbReference>
<dbReference type="PANTHER" id="PTHR10264">
    <property type="entry name" value="BAND 7 PROTEIN-RELATED"/>
    <property type="match status" value="1"/>
</dbReference>
<evidence type="ECO:0000313" key="5">
    <source>
        <dbReference type="Proteomes" id="UP000225740"/>
    </source>
</evidence>
<dbReference type="Pfam" id="PF01145">
    <property type="entry name" value="Band_7"/>
    <property type="match status" value="1"/>
</dbReference>
<accession>A0A2G1WDG9</accession>
<name>A0A2G1WDG9_9BACT</name>
<dbReference type="InterPro" id="IPR001107">
    <property type="entry name" value="Band_7"/>
</dbReference>
<proteinExistence type="predicted"/>
<gene>
    <name evidence="4" type="ORF">CEE69_01665</name>
</gene>
<keyword evidence="2" id="KW-1133">Transmembrane helix</keyword>
<dbReference type="InterPro" id="IPR043202">
    <property type="entry name" value="Band-7_stomatin-like"/>
</dbReference>
<evidence type="ECO:0000259" key="3">
    <source>
        <dbReference type="Pfam" id="PF01145"/>
    </source>
</evidence>
<evidence type="ECO:0000256" key="2">
    <source>
        <dbReference type="SAM" id="Phobius"/>
    </source>
</evidence>
<feature type="domain" description="Band 7" evidence="3">
    <location>
        <begin position="176"/>
        <end position="391"/>
    </location>
</feature>
<sequence>MSLRRHKSWIGLAFSGLWILGGLYLAFLWFFCRVYVPEGHSLQLRYKGPLVLSASEAETNRLAGEGEIGVRAKMRGPGRHFYNPIYWQRNIVPDSVILPGEIGVVTCKVGDSLPKGEFLVEGDLDGPNQATQRGILRKVFGPGRYRANPYAFEFKVVKREVKRYGNQEKNSGWVEIPTGYVGVVTLQTNNDEAGLVKGVQSKVLQPGLYPINPNEQQIDVINVGYNESSIEVRKQVDTQGNPMHDEHGEPLATQDTGINFPSNDGFDIQLDFSAIWGVMPENAAQIVRVFGNLDAVEQKVIEPQSESICRNNGSKMGAIELLIGETREQFQTDVSEDFQSVLSEKEISMLYGLVRHIYIPKNVREPIQKGYVSDELKLTRDEETKTARIEADLREAERKVDLEAERVQVETERMRAGVLAEGGKKAKEIAAETERLIAQIDRETAELDAQRSVLLGRASAEAKQMAAEATADKFRLAVQAFGSPGAFNKWEFAEQLPTSLDLKMFYAGEGTLWTDLESVQPTLPLKAATK</sequence>
<reference evidence="4 5" key="1">
    <citation type="submission" date="2017-06" db="EMBL/GenBank/DDBJ databases">
        <title>Description of Rhodopirellula bahusiensis sp. nov.</title>
        <authorList>
            <person name="Kizina J."/>
            <person name="Harder J."/>
        </authorList>
    </citation>
    <scope>NUCLEOTIDE SEQUENCE [LARGE SCALE GENOMIC DNA]</scope>
    <source>
        <strain evidence="4 5">SWK21</strain>
    </source>
</reference>
<protein>
    <submittedName>
        <fullName evidence="4">Band 7 protein</fullName>
    </submittedName>
</protein>
<dbReference type="GeneID" id="90606994"/>
<keyword evidence="2" id="KW-0812">Transmembrane</keyword>
<keyword evidence="2" id="KW-0472">Membrane</keyword>
<dbReference type="PANTHER" id="PTHR10264:SF19">
    <property type="entry name" value="AT06885P-RELATED"/>
    <property type="match status" value="1"/>
</dbReference>
<feature type="coiled-coil region" evidence="1">
    <location>
        <begin position="379"/>
        <end position="450"/>
    </location>
</feature>
<feature type="transmembrane region" description="Helical" evidence="2">
    <location>
        <begin position="12"/>
        <end position="31"/>
    </location>
</feature>
<dbReference type="Proteomes" id="UP000225740">
    <property type="component" value="Unassembled WGS sequence"/>
</dbReference>